<organism evidence="3 4">
    <name type="scientific">Actinoplanes digitatis</name>
    <dbReference type="NCBI Taxonomy" id="1868"/>
    <lineage>
        <taxon>Bacteria</taxon>
        <taxon>Bacillati</taxon>
        <taxon>Actinomycetota</taxon>
        <taxon>Actinomycetes</taxon>
        <taxon>Micromonosporales</taxon>
        <taxon>Micromonosporaceae</taxon>
        <taxon>Actinoplanes</taxon>
    </lineage>
</organism>
<dbReference type="Proteomes" id="UP000578112">
    <property type="component" value="Unassembled WGS sequence"/>
</dbReference>
<dbReference type="RefSeq" id="WP_184995331.1">
    <property type="nucleotide sequence ID" value="NZ_BOMK01000066.1"/>
</dbReference>
<protein>
    <submittedName>
        <fullName evidence="3">Uncharacterized protein</fullName>
    </submittedName>
</protein>
<evidence type="ECO:0000256" key="1">
    <source>
        <dbReference type="SAM" id="MobiDB-lite"/>
    </source>
</evidence>
<gene>
    <name evidence="3" type="ORF">BJ971_004661</name>
</gene>
<feature type="region of interest" description="Disordered" evidence="1">
    <location>
        <begin position="133"/>
        <end position="169"/>
    </location>
</feature>
<dbReference type="EMBL" id="JACHNH010000001">
    <property type="protein sequence ID" value="MBB4764105.1"/>
    <property type="molecule type" value="Genomic_DNA"/>
</dbReference>
<sequence length="332" mass="34995">MSLEDDLRTVLRDRAAEPASRPDLLGLVTAGVARDRRRRALIAGGAAALALAAVVAVPALLAGGSERPPRPPAGSPSAVGWDVPRWEQPAFPLSPGWLPDGAGRPEVILMGTNTVLQYEWPGSVLSAEVGPVPGTWESEGEEDHSGSVGGRRATVRTAGDSDAGTPGSQPYVGVRWRLADGRWVQVVSFGPRTEAQVLRFAAGLRPGRVAGDAAPYTFAAVPPGLTLQHQSSGMACLAPPDEKVPDTDDPELFQRSPRGLCLVTTREPFDSAEADEILAIGGHRAAYYAGAGLLRVDLGAGRVLELDWDAERIPLSRDDVVRFAEGVRVKGS</sequence>
<dbReference type="AlphaFoldDB" id="A0A7W7MRZ2"/>
<reference evidence="3 4" key="1">
    <citation type="submission" date="2020-08" db="EMBL/GenBank/DDBJ databases">
        <title>Sequencing the genomes of 1000 actinobacteria strains.</title>
        <authorList>
            <person name="Klenk H.-P."/>
        </authorList>
    </citation>
    <scope>NUCLEOTIDE SEQUENCE [LARGE SCALE GENOMIC DNA]</scope>
    <source>
        <strain evidence="3 4">DSM 43149</strain>
    </source>
</reference>
<keyword evidence="2" id="KW-1133">Transmembrane helix</keyword>
<feature type="transmembrane region" description="Helical" evidence="2">
    <location>
        <begin position="40"/>
        <end position="61"/>
    </location>
</feature>
<comment type="caution">
    <text evidence="3">The sequence shown here is derived from an EMBL/GenBank/DDBJ whole genome shotgun (WGS) entry which is preliminary data.</text>
</comment>
<evidence type="ECO:0000256" key="2">
    <source>
        <dbReference type="SAM" id="Phobius"/>
    </source>
</evidence>
<accession>A0A7W7MRZ2</accession>
<name>A0A7W7MRZ2_9ACTN</name>
<evidence type="ECO:0000313" key="4">
    <source>
        <dbReference type="Proteomes" id="UP000578112"/>
    </source>
</evidence>
<keyword evidence="2" id="KW-0812">Transmembrane</keyword>
<keyword evidence="4" id="KW-1185">Reference proteome</keyword>
<evidence type="ECO:0000313" key="3">
    <source>
        <dbReference type="EMBL" id="MBB4764105.1"/>
    </source>
</evidence>
<keyword evidence="2" id="KW-0472">Membrane</keyword>
<proteinExistence type="predicted"/>